<evidence type="ECO:0000256" key="14">
    <source>
        <dbReference type="ARBA" id="ARBA00025153"/>
    </source>
</evidence>
<dbReference type="InterPro" id="IPR017953">
    <property type="entry name" value="Carbohydrate_kinase_pred_CS"/>
</dbReference>
<dbReference type="EC" id="4.2.1.136" evidence="19"/>
<comment type="catalytic activity">
    <reaction evidence="1 18 19">
        <text>(6R)-NADHX = (6S)-NADHX</text>
        <dbReference type="Rhea" id="RHEA:32215"/>
        <dbReference type="ChEBI" id="CHEBI:64074"/>
        <dbReference type="ChEBI" id="CHEBI:64075"/>
        <dbReference type="EC" id="5.1.99.6"/>
    </reaction>
</comment>
<comment type="catalytic activity">
    <reaction evidence="16 17 19">
        <text>(6S)-NADPHX + ADP = AMP + phosphate + NADPH + H(+)</text>
        <dbReference type="Rhea" id="RHEA:32235"/>
        <dbReference type="ChEBI" id="CHEBI:15378"/>
        <dbReference type="ChEBI" id="CHEBI:43474"/>
        <dbReference type="ChEBI" id="CHEBI:57783"/>
        <dbReference type="ChEBI" id="CHEBI:64076"/>
        <dbReference type="ChEBI" id="CHEBI:456215"/>
        <dbReference type="ChEBI" id="CHEBI:456216"/>
        <dbReference type="EC" id="4.2.1.136"/>
    </reaction>
</comment>
<dbReference type="HAMAP" id="MF_01965">
    <property type="entry name" value="NADHX_dehydratase"/>
    <property type="match status" value="1"/>
</dbReference>
<evidence type="ECO:0000259" key="20">
    <source>
        <dbReference type="PROSITE" id="PS51383"/>
    </source>
</evidence>
<dbReference type="Gene3D" id="3.40.1190.20">
    <property type="match status" value="1"/>
</dbReference>
<evidence type="ECO:0000313" key="23">
    <source>
        <dbReference type="Proteomes" id="UP001162891"/>
    </source>
</evidence>
<evidence type="ECO:0000256" key="2">
    <source>
        <dbReference type="ARBA" id="ARBA00000909"/>
    </source>
</evidence>
<evidence type="ECO:0000256" key="12">
    <source>
        <dbReference type="ARBA" id="ARBA00023239"/>
    </source>
</evidence>
<dbReference type="InterPro" id="IPR004443">
    <property type="entry name" value="YjeF_N_dom"/>
</dbReference>
<feature type="binding site" evidence="18">
    <location>
        <begin position="57"/>
        <end position="61"/>
    </location>
    <ligand>
        <name>(6S)-NADPHX</name>
        <dbReference type="ChEBI" id="CHEBI:64076"/>
    </ligand>
</feature>
<evidence type="ECO:0000256" key="15">
    <source>
        <dbReference type="ARBA" id="ARBA00048238"/>
    </source>
</evidence>
<dbReference type="SUPFAM" id="SSF53613">
    <property type="entry name" value="Ribokinase-like"/>
    <property type="match status" value="1"/>
</dbReference>
<evidence type="ECO:0000256" key="7">
    <source>
        <dbReference type="ARBA" id="ARBA00022840"/>
    </source>
</evidence>
<evidence type="ECO:0000256" key="5">
    <source>
        <dbReference type="ARBA" id="ARBA00022723"/>
    </source>
</evidence>
<evidence type="ECO:0000256" key="9">
    <source>
        <dbReference type="ARBA" id="ARBA00022958"/>
    </source>
</evidence>
<comment type="function">
    <text evidence="14 19">Bifunctional enzyme that catalyzes the epimerization of the S- and R-forms of NAD(P)HX and the dehydration of the S-form of NAD(P)HX at the expense of ADP, which is converted to AMP. This allows the repair of both epimers of NAD(P)HX, a damaged form of NAD(P)H that is a result of enzymatic or heat-dependent hydration.</text>
</comment>
<comment type="cofactor">
    <cofactor evidence="18 19">
        <name>K(+)</name>
        <dbReference type="ChEBI" id="CHEBI:29103"/>
    </cofactor>
    <text evidence="18 19">Binds 1 potassium ion per subunit.</text>
</comment>
<gene>
    <name evidence="22" type="primary">nnr</name>
    <name evidence="17" type="synonym">nnrD</name>
    <name evidence="18" type="synonym">nnrE</name>
    <name evidence="22" type="ORF">AMOR_53480</name>
</gene>
<feature type="binding site" evidence="17">
    <location>
        <position position="262"/>
    </location>
    <ligand>
        <name>(6S)-NADPHX</name>
        <dbReference type="ChEBI" id="CHEBI:64076"/>
    </ligand>
</feature>
<name>A0ABM7X3H6_9BACT</name>
<evidence type="ECO:0000256" key="4">
    <source>
        <dbReference type="ARBA" id="ARBA00009524"/>
    </source>
</evidence>
<dbReference type="PROSITE" id="PS51385">
    <property type="entry name" value="YJEF_N"/>
    <property type="match status" value="1"/>
</dbReference>
<dbReference type="SUPFAM" id="SSF64153">
    <property type="entry name" value="YjeF N-terminal domain-like"/>
    <property type="match status" value="1"/>
</dbReference>
<evidence type="ECO:0000256" key="17">
    <source>
        <dbReference type="HAMAP-Rule" id="MF_01965"/>
    </source>
</evidence>
<reference evidence="23" key="1">
    <citation type="journal article" date="2022" name="Int. J. Syst. Evol. Microbiol.">
        <title>Anaeromyxobacter oryzae sp. nov., Anaeromyxobacter diazotrophicus sp. nov. and Anaeromyxobacter paludicola sp. nov., isolated from paddy soils.</title>
        <authorList>
            <person name="Itoh H."/>
            <person name="Xu Z."/>
            <person name="Mise K."/>
            <person name="Masuda Y."/>
            <person name="Ushijima N."/>
            <person name="Hayakawa C."/>
            <person name="Shiratori Y."/>
            <person name="Senoo K."/>
        </authorList>
    </citation>
    <scope>NUCLEOTIDE SEQUENCE [LARGE SCALE GENOMIC DNA]</scope>
    <source>
        <strain evidence="23">Red232</strain>
    </source>
</reference>
<evidence type="ECO:0000256" key="18">
    <source>
        <dbReference type="HAMAP-Rule" id="MF_01966"/>
    </source>
</evidence>
<keyword evidence="11 18" id="KW-0413">Isomerase</keyword>
<evidence type="ECO:0000259" key="21">
    <source>
        <dbReference type="PROSITE" id="PS51385"/>
    </source>
</evidence>
<comment type="similarity">
    <text evidence="18">Belongs to the NnrE/AIBP family.</text>
</comment>
<dbReference type="InterPro" id="IPR029056">
    <property type="entry name" value="Ribokinase-like"/>
</dbReference>
<dbReference type="InterPro" id="IPR000631">
    <property type="entry name" value="CARKD"/>
</dbReference>
<evidence type="ECO:0000256" key="11">
    <source>
        <dbReference type="ARBA" id="ARBA00023235"/>
    </source>
</evidence>
<dbReference type="Pfam" id="PF01256">
    <property type="entry name" value="Carb_kinase"/>
    <property type="match status" value="1"/>
</dbReference>
<evidence type="ECO:0000256" key="19">
    <source>
        <dbReference type="PIRNR" id="PIRNR017184"/>
    </source>
</evidence>
<evidence type="ECO:0000256" key="1">
    <source>
        <dbReference type="ARBA" id="ARBA00000013"/>
    </source>
</evidence>
<feature type="binding site" evidence="17">
    <location>
        <position position="331"/>
    </location>
    <ligand>
        <name>(6S)-NADPHX</name>
        <dbReference type="ChEBI" id="CHEBI:64076"/>
    </ligand>
</feature>
<feature type="binding site" evidence="18">
    <location>
        <position position="160"/>
    </location>
    <ligand>
        <name>(6S)-NADPHX</name>
        <dbReference type="ChEBI" id="CHEBI:64076"/>
    </ligand>
</feature>
<dbReference type="Gene3D" id="3.40.50.10260">
    <property type="entry name" value="YjeF N-terminal domain"/>
    <property type="match status" value="1"/>
</dbReference>
<evidence type="ECO:0000313" key="22">
    <source>
        <dbReference type="EMBL" id="BDG06352.1"/>
    </source>
</evidence>
<comment type="function">
    <text evidence="18">Catalyzes the epimerization of the S- and R-forms of NAD(P)HX, a damaged form of NAD(P)H that is a result of enzymatic or heat-dependent hydration. This is a prerequisite for the S-specific NAD(P)H-hydrate dehydratase to allow the repair of both epimers of NAD(P)HX.</text>
</comment>
<accession>A0ABM7X3H6</accession>
<keyword evidence="9 18" id="KW-0630">Potassium</keyword>
<keyword evidence="5 18" id="KW-0479">Metal-binding</keyword>
<feature type="binding site" evidence="18">
    <location>
        <position position="124"/>
    </location>
    <ligand>
        <name>K(+)</name>
        <dbReference type="ChEBI" id="CHEBI:29103"/>
    </ligand>
</feature>
<comment type="subunit">
    <text evidence="17">Homotetramer.</text>
</comment>
<comment type="similarity">
    <text evidence="3 19">In the N-terminal section; belongs to the NnrE/AIBP family.</text>
</comment>
<evidence type="ECO:0000256" key="10">
    <source>
        <dbReference type="ARBA" id="ARBA00023027"/>
    </source>
</evidence>
<dbReference type="InterPro" id="IPR030677">
    <property type="entry name" value="Nnr"/>
</dbReference>
<dbReference type="HAMAP" id="MF_01966">
    <property type="entry name" value="NADHX_epimerase"/>
    <property type="match status" value="1"/>
</dbReference>
<keyword evidence="23" id="KW-1185">Reference proteome</keyword>
<dbReference type="PANTHER" id="PTHR12592:SF0">
    <property type="entry name" value="ATP-DEPENDENT (S)-NAD(P)H-HYDRATE DEHYDRATASE"/>
    <property type="match status" value="1"/>
</dbReference>
<dbReference type="PIRSF" id="PIRSF017184">
    <property type="entry name" value="Nnr"/>
    <property type="match status" value="1"/>
</dbReference>
<evidence type="ECO:0000256" key="16">
    <source>
        <dbReference type="ARBA" id="ARBA00049209"/>
    </source>
</evidence>
<keyword evidence="10 17" id="KW-0520">NAD</keyword>
<keyword evidence="7 17" id="KW-0067">ATP-binding</keyword>
<evidence type="ECO:0000256" key="8">
    <source>
        <dbReference type="ARBA" id="ARBA00022857"/>
    </source>
</evidence>
<feature type="binding site" evidence="17">
    <location>
        <position position="382"/>
    </location>
    <ligand>
        <name>(6S)-NADPHX</name>
        <dbReference type="ChEBI" id="CHEBI:64076"/>
    </ligand>
</feature>
<feature type="domain" description="YjeF C-terminal" evidence="20">
    <location>
        <begin position="227"/>
        <end position="508"/>
    </location>
</feature>
<feature type="binding site" evidence="17">
    <location>
        <position position="449"/>
    </location>
    <ligand>
        <name>(6S)-NADPHX</name>
        <dbReference type="ChEBI" id="CHEBI:64076"/>
    </ligand>
</feature>
<dbReference type="PROSITE" id="PS51383">
    <property type="entry name" value="YJEF_C_3"/>
    <property type="match status" value="1"/>
</dbReference>
<feature type="binding site" evidence="18">
    <location>
        <position position="58"/>
    </location>
    <ligand>
        <name>K(+)</name>
        <dbReference type="ChEBI" id="CHEBI:29103"/>
    </ligand>
</feature>
<dbReference type="Pfam" id="PF03853">
    <property type="entry name" value="YjeF_N"/>
    <property type="match status" value="1"/>
</dbReference>
<evidence type="ECO:0000256" key="13">
    <source>
        <dbReference type="ARBA" id="ARBA00023268"/>
    </source>
</evidence>
<keyword evidence="13" id="KW-0511">Multifunctional enzyme</keyword>
<protein>
    <recommendedName>
        <fullName evidence="19">Bifunctional NAD(P)H-hydrate repair enzyme</fullName>
    </recommendedName>
    <alternativeName>
        <fullName evidence="19">Nicotinamide nucleotide repair protein</fullName>
    </alternativeName>
    <domain>
        <recommendedName>
            <fullName evidence="19">ADP-dependent (S)-NAD(P)H-hydrate dehydratase</fullName>
            <ecNumber evidence="19">4.2.1.136</ecNumber>
        </recommendedName>
        <alternativeName>
            <fullName evidence="19">ADP-dependent NAD(P)HX dehydratase</fullName>
        </alternativeName>
    </domain>
    <domain>
        <recommendedName>
            <fullName evidence="19">NAD(P)H-hydrate epimerase</fullName>
            <ecNumber evidence="19">5.1.99.6</ecNumber>
        </recommendedName>
    </domain>
</protein>
<keyword evidence="8 17" id="KW-0521">NADP</keyword>
<proteinExistence type="inferred from homology"/>
<feature type="binding site" evidence="17">
    <location>
        <begin position="419"/>
        <end position="423"/>
    </location>
    <ligand>
        <name>AMP</name>
        <dbReference type="ChEBI" id="CHEBI:456215"/>
    </ligand>
</feature>
<dbReference type="PANTHER" id="PTHR12592">
    <property type="entry name" value="ATP-DEPENDENT (S)-NAD(P)H-HYDRATE DEHYDRATASE FAMILY MEMBER"/>
    <property type="match status" value="1"/>
</dbReference>
<feature type="binding site" evidence="18">
    <location>
        <begin position="128"/>
        <end position="134"/>
    </location>
    <ligand>
        <name>(6S)-NADPHX</name>
        <dbReference type="ChEBI" id="CHEBI:64076"/>
    </ligand>
</feature>
<feature type="binding site" evidence="18">
    <location>
        <position position="163"/>
    </location>
    <ligand>
        <name>K(+)</name>
        <dbReference type="ChEBI" id="CHEBI:29103"/>
    </ligand>
</feature>
<feature type="domain" description="YjeF N-terminal" evidence="21">
    <location>
        <begin position="9"/>
        <end position="217"/>
    </location>
</feature>
<dbReference type="EC" id="5.1.99.6" evidence="19"/>
<dbReference type="Proteomes" id="UP001162891">
    <property type="component" value="Chromosome"/>
</dbReference>
<keyword evidence="6 17" id="KW-0547">Nucleotide-binding</keyword>
<comment type="caution">
    <text evidence="18">Lacks conserved residue(s) required for the propagation of feature annotation.</text>
</comment>
<dbReference type="CDD" id="cd01171">
    <property type="entry name" value="YXKO-related"/>
    <property type="match status" value="1"/>
</dbReference>
<dbReference type="PROSITE" id="PS01050">
    <property type="entry name" value="YJEF_C_2"/>
    <property type="match status" value="1"/>
</dbReference>
<comment type="catalytic activity">
    <reaction evidence="2 18 19">
        <text>(6R)-NADPHX = (6S)-NADPHX</text>
        <dbReference type="Rhea" id="RHEA:32227"/>
        <dbReference type="ChEBI" id="CHEBI:64076"/>
        <dbReference type="ChEBI" id="CHEBI:64077"/>
        <dbReference type="EC" id="5.1.99.6"/>
    </reaction>
</comment>
<comment type="catalytic activity">
    <reaction evidence="15 17 19">
        <text>(6S)-NADHX + ADP = AMP + phosphate + NADH + H(+)</text>
        <dbReference type="Rhea" id="RHEA:32223"/>
        <dbReference type="ChEBI" id="CHEBI:15378"/>
        <dbReference type="ChEBI" id="CHEBI:43474"/>
        <dbReference type="ChEBI" id="CHEBI:57945"/>
        <dbReference type="ChEBI" id="CHEBI:64074"/>
        <dbReference type="ChEBI" id="CHEBI:456215"/>
        <dbReference type="ChEBI" id="CHEBI:456216"/>
        <dbReference type="EC" id="4.2.1.136"/>
    </reaction>
</comment>
<dbReference type="RefSeq" id="WP_248355889.1">
    <property type="nucleotide sequence ID" value="NZ_AP025591.1"/>
</dbReference>
<organism evidence="22 23">
    <name type="scientific">Anaeromyxobacter oryzae</name>
    <dbReference type="NCBI Taxonomy" id="2918170"/>
    <lineage>
        <taxon>Bacteria</taxon>
        <taxon>Pseudomonadati</taxon>
        <taxon>Myxococcota</taxon>
        <taxon>Myxococcia</taxon>
        <taxon>Myxococcales</taxon>
        <taxon>Cystobacterineae</taxon>
        <taxon>Anaeromyxobacteraceae</taxon>
        <taxon>Anaeromyxobacter</taxon>
    </lineage>
</organism>
<sequence>MRLVGSAEMREIDRIAIAELGIPSLTLMDRAGRAVAEAATAVAGPRGRFVVVAGGGNNGGDGYVVARVLRSAGRDARVVALVPAGRLSGDARAVREQAERAGVPIDDGGELAPIDAGVGDVVVDAIFGTGLSRAPEGAFAEAIARIEAARVAGARVVAVDVPSGLSADTGRPLGPCVRADRTVTFAFQKRGLVLHPGPAWAGEVTVADIGIPPEAARRVPVAAELLTEAEARLLVPPRAPDAHKGDAGRLLVIAGSPGKTGAAHLALTGALRGGAGLVTLAARAEVLPVALAGRPEAMSVALPGAGPLARADLQALLAAADGVDALAIGPGIPRGPETAELLAALLERAGLPTVLDADALNAFAEAGLPPGARDVPVVVTPHPGEMARLCGISIEAVQSDRIGLARARARAWNATVVLKGARTVVADPEGPPAVIPTGNPGLATGGTGDVLAGLVGALLAGGLAPAAAARAAAWVHGRAGDLAAARLGQRGLLAGDLGEAIGAVWAEWRR</sequence>
<comment type="similarity">
    <text evidence="17">Belongs to the NnrD/CARKD family.</text>
</comment>
<keyword evidence="12 17" id="KW-0456">Lyase</keyword>
<comment type="similarity">
    <text evidence="4 19">In the C-terminal section; belongs to the NnrD/CARKD family.</text>
</comment>
<dbReference type="NCBIfam" id="TIGR00196">
    <property type="entry name" value="yjeF_cterm"/>
    <property type="match status" value="1"/>
</dbReference>
<comment type="cofactor">
    <cofactor evidence="17">
        <name>Mg(2+)</name>
        <dbReference type="ChEBI" id="CHEBI:18420"/>
    </cofactor>
</comment>
<feature type="binding site" evidence="17">
    <location>
        <position position="448"/>
    </location>
    <ligand>
        <name>AMP</name>
        <dbReference type="ChEBI" id="CHEBI:456215"/>
    </ligand>
</feature>
<dbReference type="EMBL" id="AP025591">
    <property type="protein sequence ID" value="BDG06352.1"/>
    <property type="molecule type" value="Genomic_DNA"/>
</dbReference>
<evidence type="ECO:0000256" key="6">
    <source>
        <dbReference type="ARBA" id="ARBA00022741"/>
    </source>
</evidence>
<evidence type="ECO:0000256" key="3">
    <source>
        <dbReference type="ARBA" id="ARBA00006001"/>
    </source>
</evidence>
<dbReference type="InterPro" id="IPR036652">
    <property type="entry name" value="YjeF_N_dom_sf"/>
</dbReference>
<dbReference type="NCBIfam" id="TIGR00197">
    <property type="entry name" value="yjeF_nterm"/>
    <property type="match status" value="1"/>
</dbReference>
<comment type="function">
    <text evidence="17">Catalyzes the dehydration of the S-form of NAD(P)HX at the expense of ADP, which is converted to AMP. Together with NAD(P)HX epimerase, which catalyzes the epimerization of the S- and R-forms, the enzyme allows the repair of both epimers of NAD(P)HX, a damaged form of NAD(P)H that is a result of enzymatic or heat-dependent hydration.</text>
</comment>